<comment type="caution">
    <text evidence="2">The sequence shown here is derived from an EMBL/GenBank/DDBJ whole genome shotgun (WGS) entry which is preliminary data.</text>
</comment>
<accession>A0A5B7K2P3</accession>
<proteinExistence type="predicted"/>
<feature type="compositionally biased region" description="Polar residues" evidence="1">
    <location>
        <begin position="74"/>
        <end position="95"/>
    </location>
</feature>
<evidence type="ECO:0000313" key="2">
    <source>
        <dbReference type="EMBL" id="MPD01270.1"/>
    </source>
</evidence>
<evidence type="ECO:0000313" key="3">
    <source>
        <dbReference type="Proteomes" id="UP000324222"/>
    </source>
</evidence>
<organism evidence="2 3">
    <name type="scientific">Portunus trituberculatus</name>
    <name type="common">Swimming crab</name>
    <name type="synonym">Neptunus trituberculatus</name>
    <dbReference type="NCBI Taxonomy" id="210409"/>
    <lineage>
        <taxon>Eukaryota</taxon>
        <taxon>Metazoa</taxon>
        <taxon>Ecdysozoa</taxon>
        <taxon>Arthropoda</taxon>
        <taxon>Crustacea</taxon>
        <taxon>Multicrustacea</taxon>
        <taxon>Malacostraca</taxon>
        <taxon>Eumalacostraca</taxon>
        <taxon>Eucarida</taxon>
        <taxon>Decapoda</taxon>
        <taxon>Pleocyemata</taxon>
        <taxon>Brachyura</taxon>
        <taxon>Eubrachyura</taxon>
        <taxon>Portunoidea</taxon>
        <taxon>Portunidae</taxon>
        <taxon>Portuninae</taxon>
        <taxon>Portunus</taxon>
    </lineage>
</organism>
<sequence>MHASSSLPASPSTYTSPHLHPYSTYTTTTTTTSSSSSSSSSFSSSLHPSPLLFFFFLIFLQTSTALTKTLKHSPASSSQAPKRQRRATFTASPAN</sequence>
<dbReference type="Proteomes" id="UP000324222">
    <property type="component" value="Unassembled WGS sequence"/>
</dbReference>
<dbReference type="EMBL" id="VSRR010126385">
    <property type="protein sequence ID" value="MPD01270.1"/>
    <property type="molecule type" value="Genomic_DNA"/>
</dbReference>
<feature type="region of interest" description="Disordered" evidence="1">
    <location>
        <begin position="1"/>
        <end position="20"/>
    </location>
</feature>
<name>A0A5B7K2P3_PORTR</name>
<reference evidence="2 3" key="1">
    <citation type="submission" date="2019-05" db="EMBL/GenBank/DDBJ databases">
        <title>Another draft genome of Portunus trituberculatus and its Hox gene families provides insights of decapod evolution.</title>
        <authorList>
            <person name="Jeong J.-H."/>
            <person name="Song I."/>
            <person name="Kim S."/>
            <person name="Choi T."/>
            <person name="Kim D."/>
            <person name="Ryu S."/>
            <person name="Kim W."/>
        </authorList>
    </citation>
    <scope>NUCLEOTIDE SEQUENCE [LARGE SCALE GENOMIC DNA]</scope>
    <source>
        <tissue evidence="2">Muscle</tissue>
    </source>
</reference>
<gene>
    <name evidence="2" type="ORF">E2C01_096789</name>
</gene>
<evidence type="ECO:0000256" key="1">
    <source>
        <dbReference type="SAM" id="MobiDB-lite"/>
    </source>
</evidence>
<keyword evidence="3" id="KW-1185">Reference proteome</keyword>
<feature type="compositionally biased region" description="Polar residues" evidence="1">
    <location>
        <begin position="1"/>
        <end position="16"/>
    </location>
</feature>
<feature type="region of interest" description="Disordered" evidence="1">
    <location>
        <begin position="70"/>
        <end position="95"/>
    </location>
</feature>
<feature type="region of interest" description="Disordered" evidence="1">
    <location>
        <begin position="25"/>
        <end position="46"/>
    </location>
</feature>
<dbReference type="AlphaFoldDB" id="A0A5B7K2P3"/>
<protein>
    <submittedName>
        <fullName evidence="2">Uncharacterized protein</fullName>
    </submittedName>
</protein>